<dbReference type="Proteomes" id="UP001489719">
    <property type="component" value="Unassembled WGS sequence"/>
</dbReference>
<organism evidence="1 2">
    <name type="scientific">Lipomyces orientalis</name>
    <dbReference type="NCBI Taxonomy" id="1233043"/>
    <lineage>
        <taxon>Eukaryota</taxon>
        <taxon>Fungi</taxon>
        <taxon>Dikarya</taxon>
        <taxon>Ascomycota</taxon>
        <taxon>Saccharomycotina</taxon>
        <taxon>Lipomycetes</taxon>
        <taxon>Lipomycetales</taxon>
        <taxon>Lipomycetaceae</taxon>
        <taxon>Lipomyces</taxon>
    </lineage>
</organism>
<comment type="caution">
    <text evidence="1">The sequence shown here is derived from an EMBL/GenBank/DDBJ whole genome shotgun (WGS) entry which is preliminary data.</text>
</comment>
<dbReference type="EMBL" id="MU970078">
    <property type="protein sequence ID" value="KAK9322366.1"/>
    <property type="molecule type" value="Genomic_DNA"/>
</dbReference>
<protein>
    <submittedName>
        <fullName evidence="1">Uncharacterized protein</fullName>
    </submittedName>
</protein>
<accession>A0ACC3TN25</accession>
<evidence type="ECO:0000313" key="2">
    <source>
        <dbReference type="Proteomes" id="UP001489719"/>
    </source>
</evidence>
<proteinExistence type="predicted"/>
<keyword evidence="2" id="KW-1185">Reference proteome</keyword>
<reference evidence="2" key="1">
    <citation type="journal article" date="2024" name="Front. Bioeng. Biotechnol.">
        <title>Genome-scale model development and genomic sequencing of the oleaginous clade Lipomyces.</title>
        <authorList>
            <person name="Czajka J.J."/>
            <person name="Han Y."/>
            <person name="Kim J."/>
            <person name="Mondo S.J."/>
            <person name="Hofstad B.A."/>
            <person name="Robles A."/>
            <person name="Haridas S."/>
            <person name="Riley R."/>
            <person name="LaButti K."/>
            <person name="Pangilinan J."/>
            <person name="Andreopoulos W."/>
            <person name="Lipzen A."/>
            <person name="Yan J."/>
            <person name="Wang M."/>
            <person name="Ng V."/>
            <person name="Grigoriev I.V."/>
            <person name="Spatafora J.W."/>
            <person name="Magnuson J.K."/>
            <person name="Baker S.E."/>
            <person name="Pomraning K.R."/>
        </authorList>
    </citation>
    <scope>NUCLEOTIDE SEQUENCE [LARGE SCALE GENOMIC DNA]</scope>
    <source>
        <strain evidence="2">CBS 10300</strain>
    </source>
</reference>
<name>A0ACC3TN25_9ASCO</name>
<evidence type="ECO:0000313" key="1">
    <source>
        <dbReference type="EMBL" id="KAK9322366.1"/>
    </source>
</evidence>
<sequence length="1818" mass="202110">MASSLARQLSFIKAKAVANSTLDRKKRQKSHAVSLIYDPKVAVTQDLDSIYFLALEGLRELESIDHRFQAFEKSLFSETSISIDRHVQTPDQNAALDRAIESFLALLAPRVLLQPAVQSLEWLVRRFKINELNAEIFLLTFLPYYSHPIFSRVLDTISLPLPPLFTFLSNSKTTATNPPRNLLTRALSRDAELFSLVSEHIVTQINTQRAHHALLSFWTSATISVILSMKEAKILEEIIAERTLPHLSTAISARKSPEAQTAAYMIIVVLVSQCRLGNEVLDALAKSIALSWTKKSSKTGMAALTQTIQFSNLSENKYVPLDYGVWKAVAMIETLPQDLEEIKKKVKIDKFIVAYALAILEYNNSNIKLVFDLLAEESLPVAQKSVVAQAILKIAQISDSGGEIQSALGEALNRALDDSTLRNTFLSAMCQLNMDIDEMELQLKTTLRPVKPASQDDSVMEIDSVPPKVTFEQRISTSRRPRHTSFLAPTATKEFEALAEIYLQGLAEKKEVLSLLIKNENLFPSESGLALSFLLRIWTGSYPVLARVAALQFFSTLVQSMSETVDLQATIVYLLVALTDTAEKVRKAAADCLSALSVRYDRSTKSPQVWGLETLYGTGAETDQLKWLGYKDLRALLKDHICARLAEAVLDRDYVKSFVATLVDSSVSVTSENKRKEVGFKTSLLAFFCSHITGAPLFRVKYPILAMVTAAKKTPVSVYSLCTSLLGTWIKQRNALLESLAIERVPYASFERTIMMAVSGNDRDGARFLEDSIRTDIPGLSDAAGARIVELFDTWQHDTQLSVVCTLVDLALDDNAKFPALETLNQITISTDMFSRILNDSRLIQHQSEEPQQQSKRRRRSSASQYQLSGAAWQSVHSNLRRLGLALDLLERNEPEKHVALLKELFVILGELLLLKTDSSLPVQYTQQVLVDCMLPMVKTMDSSQLDSNSVRIDIIVSCIRSSTSPQVQNKFLLLVSALAKLSPELVLHSVMPIFTFMGANTVRQDDEFSAHVIQQTIAQVIPALAQSTNRGQGVPFGTVELLLSFVNAFPHIPYHRRVKLFTTLVKTLGPHDTLYLVLRLLGKRHWDAVTRSKPGDAQGLEDFIEVYLRGFTIIERIEAARQYIGLISAIPFDLSVGDGDIGYLDDIAGLSPEKLLSLKLDLLRFFRVMVSGTSLRNQVAEIFRGTTASIPKSDIDAFQASIAGCIEKLLAVIETTSEEKYQKYQTEAYDSLDAILNLLSIQDFATVLESLISRLDDPLTVRRGLMLIRTRFENVDMVHGNFAKNSGLKILPSVCAAISNANITDTALIKVALQAIETLGSKFGATEPDAFVGDVLELILGDRGIHCADENTIVSALICLSTLAMALGARLLGYLPRAIPLILDVLDEAITNGQELLCIAVFTVVDSLVKRIPMFMGSYLTKILGLVFRSASENAQRAVADGPSVEDARTVLLENVITKIPTKPLLTSLIVNWDDVIARWDYAIIKLYLSTATQVIERATRKAVMSDASKLFDFLLSAFNSRNVEAGQGKEIIDSLESDIIELAMQVVLKLNDKVFRPLFLRVTKWASEAAVDSLTERRNRIFILYKFSERLFGSLKSIVTSYYGYVLEITAELLVDFVTGESETKFDRELWDSVIGSLKVAFYNDQEEFWQAPVRFDKIADPLLAQLALGLRSSDLLQQAIVALAVSCSSEDHYKSINKSILNYMRNLDDDDDILIDFQDIEGDSDALVLEPKRVVKTARLKAGSTAADVKITAVKSLRAIYERLGEEWLSMLPQLVPIVAELLEDDDENVETEVRNSLVPVIEGILGESLDRYLS</sequence>
<gene>
    <name evidence="1" type="ORF">V1517DRAFT_323589</name>
</gene>